<accession>A0A9N9BYP3</accession>
<sequence length="272" mass="29887">MTTNSKPQQLLAIAGHIYLINPYSGAYKEYLNEDWATTNAGALDPSTQKVYVTTSVNNLWEITLKKDTGETRKISWDGWGTCNALVTVLKPGGTTHVLFAFCHKLWLIDDLNTGHYTDFLGGFADVWARVNAAASIGHKIFATTSANNLWVVDTIEKQVIKLGGGWDNWSTCGALIGINGILYAFCHGLWLVDPNTGTYTPFFEGSDDHEGAKRSWSDVKSATAIGNNIYVINGGRLVEIDTVQKRVRQVSDTNWGRTKVLLAVDQDVVGEV</sequence>
<dbReference type="Proteomes" id="UP000789508">
    <property type="component" value="Unassembled WGS sequence"/>
</dbReference>
<evidence type="ECO:0000313" key="1">
    <source>
        <dbReference type="EMBL" id="CAG8580284.1"/>
    </source>
</evidence>
<protein>
    <submittedName>
        <fullName evidence="1">8477_t:CDS:1</fullName>
    </submittedName>
</protein>
<organism evidence="1 2">
    <name type="scientific">Ambispora leptoticha</name>
    <dbReference type="NCBI Taxonomy" id="144679"/>
    <lineage>
        <taxon>Eukaryota</taxon>
        <taxon>Fungi</taxon>
        <taxon>Fungi incertae sedis</taxon>
        <taxon>Mucoromycota</taxon>
        <taxon>Glomeromycotina</taxon>
        <taxon>Glomeromycetes</taxon>
        <taxon>Archaeosporales</taxon>
        <taxon>Ambisporaceae</taxon>
        <taxon>Ambispora</taxon>
    </lineage>
</organism>
<dbReference type="AlphaFoldDB" id="A0A9N9BYP3"/>
<dbReference type="SUPFAM" id="SSF63825">
    <property type="entry name" value="YWTD domain"/>
    <property type="match status" value="1"/>
</dbReference>
<proteinExistence type="predicted"/>
<dbReference type="EMBL" id="CAJVPS010002987">
    <property type="protein sequence ID" value="CAG8580284.1"/>
    <property type="molecule type" value="Genomic_DNA"/>
</dbReference>
<dbReference type="OrthoDB" id="2303435at2759"/>
<name>A0A9N9BYP3_9GLOM</name>
<reference evidence="1" key="1">
    <citation type="submission" date="2021-06" db="EMBL/GenBank/DDBJ databases">
        <authorList>
            <person name="Kallberg Y."/>
            <person name="Tangrot J."/>
            <person name="Rosling A."/>
        </authorList>
    </citation>
    <scope>NUCLEOTIDE SEQUENCE</scope>
    <source>
        <strain evidence="1">FL130A</strain>
    </source>
</reference>
<evidence type="ECO:0000313" key="2">
    <source>
        <dbReference type="Proteomes" id="UP000789508"/>
    </source>
</evidence>
<keyword evidence="2" id="KW-1185">Reference proteome</keyword>
<comment type="caution">
    <text evidence="1">The sequence shown here is derived from an EMBL/GenBank/DDBJ whole genome shotgun (WGS) entry which is preliminary data.</text>
</comment>
<gene>
    <name evidence="1" type="ORF">ALEPTO_LOCUS7226</name>
</gene>